<organism evidence="1 2">
    <name type="scientific">Rhodoferax antarcticus ANT.BR</name>
    <dbReference type="NCBI Taxonomy" id="1111071"/>
    <lineage>
        <taxon>Bacteria</taxon>
        <taxon>Pseudomonadati</taxon>
        <taxon>Pseudomonadota</taxon>
        <taxon>Betaproteobacteria</taxon>
        <taxon>Burkholderiales</taxon>
        <taxon>Comamonadaceae</taxon>
        <taxon>Rhodoferax</taxon>
    </lineage>
</organism>
<protein>
    <submittedName>
        <fullName evidence="1">Uncharacterized protein</fullName>
    </submittedName>
</protein>
<name>A0A1Q8Y902_9BURK</name>
<reference evidence="1 2" key="1">
    <citation type="submission" date="2017-01" db="EMBL/GenBank/DDBJ databases">
        <title>Genome sequence of Rhodoferax antarcticus ANT.BR, a psychrophilic purple nonsulfur bacterium from an Antarctic microbial mat.</title>
        <authorList>
            <person name="Baker J."/>
            <person name="Riester C."/>
            <person name="Skinner B."/>
            <person name="Newell A."/>
            <person name="Swingley W."/>
            <person name="Madigan M."/>
            <person name="Jung D."/>
            <person name="Asao M."/>
            <person name="Chen M."/>
            <person name="Loughlin P."/>
            <person name="Pan H."/>
            <person name="Lin S."/>
            <person name="Li N."/>
            <person name="Shaw J."/>
            <person name="Prado M."/>
            <person name="Sherman C."/>
            <person name="Li X."/>
            <person name="Tang J."/>
            <person name="Blankenship R."/>
            <person name="Zhao T."/>
            <person name="Touchman J."/>
            <person name="Sattley M."/>
        </authorList>
    </citation>
    <scope>NUCLEOTIDE SEQUENCE [LARGE SCALE GENOMIC DNA]</scope>
    <source>
        <strain evidence="1 2">ANT.BR</strain>
    </source>
</reference>
<comment type="caution">
    <text evidence="1">The sequence shown here is derived from an EMBL/GenBank/DDBJ whole genome shotgun (WGS) entry which is preliminary data.</text>
</comment>
<evidence type="ECO:0000313" key="2">
    <source>
        <dbReference type="Proteomes" id="UP000185911"/>
    </source>
</evidence>
<dbReference type="EMBL" id="MSYM01000020">
    <property type="protein sequence ID" value="OLP04459.1"/>
    <property type="molecule type" value="Genomic_DNA"/>
</dbReference>
<accession>A0A1Q8Y902</accession>
<dbReference type="AlphaFoldDB" id="A0A1Q8Y902"/>
<sequence length="91" mass="10395">MQHPQPKHRTAKRKEFKSLALKALESDDFEAARQFVKLYCAQINTRVRPIDSAVEQQQWASQFLRAIDVHEANSKMMFLHNANGSVVGVSI</sequence>
<gene>
    <name evidence="1" type="ORF">BLL52_4276</name>
</gene>
<keyword evidence="2" id="KW-1185">Reference proteome</keyword>
<dbReference type="Proteomes" id="UP000185911">
    <property type="component" value="Unassembled WGS sequence"/>
</dbReference>
<evidence type="ECO:0000313" key="1">
    <source>
        <dbReference type="EMBL" id="OLP04459.1"/>
    </source>
</evidence>
<dbReference type="RefSeq" id="WP_075588302.1">
    <property type="nucleotide sequence ID" value="NZ_MSYM01000020.1"/>
</dbReference>
<proteinExistence type="predicted"/>